<organism evidence="1">
    <name type="scientific">Arundo donax</name>
    <name type="common">Giant reed</name>
    <name type="synonym">Donax arundinaceus</name>
    <dbReference type="NCBI Taxonomy" id="35708"/>
    <lineage>
        <taxon>Eukaryota</taxon>
        <taxon>Viridiplantae</taxon>
        <taxon>Streptophyta</taxon>
        <taxon>Embryophyta</taxon>
        <taxon>Tracheophyta</taxon>
        <taxon>Spermatophyta</taxon>
        <taxon>Magnoliopsida</taxon>
        <taxon>Liliopsida</taxon>
        <taxon>Poales</taxon>
        <taxon>Poaceae</taxon>
        <taxon>PACMAD clade</taxon>
        <taxon>Arundinoideae</taxon>
        <taxon>Arundineae</taxon>
        <taxon>Arundo</taxon>
    </lineage>
</organism>
<reference evidence="1" key="1">
    <citation type="submission" date="2014-09" db="EMBL/GenBank/DDBJ databases">
        <authorList>
            <person name="Magalhaes I.L.F."/>
            <person name="Oliveira U."/>
            <person name="Santos F.R."/>
            <person name="Vidigal T.H.D.A."/>
            <person name="Brescovit A.D."/>
            <person name="Santos A.J."/>
        </authorList>
    </citation>
    <scope>NUCLEOTIDE SEQUENCE</scope>
    <source>
        <tissue evidence="1">Shoot tissue taken approximately 20 cm above the soil surface</tissue>
    </source>
</reference>
<reference evidence="1" key="2">
    <citation type="journal article" date="2015" name="Data Brief">
        <title>Shoot transcriptome of the giant reed, Arundo donax.</title>
        <authorList>
            <person name="Barrero R.A."/>
            <person name="Guerrero F.D."/>
            <person name="Moolhuijzen P."/>
            <person name="Goolsby J.A."/>
            <person name="Tidwell J."/>
            <person name="Bellgard S.E."/>
            <person name="Bellgard M.I."/>
        </authorList>
    </citation>
    <scope>NUCLEOTIDE SEQUENCE</scope>
    <source>
        <tissue evidence="1">Shoot tissue taken approximately 20 cm above the soil surface</tissue>
    </source>
</reference>
<sequence>MLWVGRLGFDLRKWKCSKGGLNLKPHLPGAMMGREVQSTKREGGRLTSACFIHGRRLSLHKAGQMQ</sequence>
<evidence type="ECO:0000313" key="1">
    <source>
        <dbReference type="EMBL" id="JAD95156.1"/>
    </source>
</evidence>
<name>A0A0A9E524_ARUDO</name>
<protein>
    <submittedName>
        <fullName evidence="1">Uncharacterized protein</fullName>
    </submittedName>
</protein>
<dbReference type="AlphaFoldDB" id="A0A0A9E524"/>
<accession>A0A0A9E524</accession>
<dbReference type="EMBL" id="GBRH01202739">
    <property type="protein sequence ID" value="JAD95156.1"/>
    <property type="molecule type" value="Transcribed_RNA"/>
</dbReference>
<proteinExistence type="predicted"/>